<dbReference type="RefSeq" id="WP_092115238.1">
    <property type="nucleotide sequence ID" value="NZ_FNTH01000001.1"/>
</dbReference>
<protein>
    <submittedName>
        <fullName evidence="1">Uncharacterized protein</fullName>
    </submittedName>
</protein>
<gene>
    <name evidence="1" type="ORF">SAMN05444164_1864</name>
</gene>
<organism evidence="1 2">
    <name type="scientific">Bradyrhizobium erythrophlei</name>
    <dbReference type="NCBI Taxonomy" id="1437360"/>
    <lineage>
        <taxon>Bacteria</taxon>
        <taxon>Pseudomonadati</taxon>
        <taxon>Pseudomonadota</taxon>
        <taxon>Alphaproteobacteria</taxon>
        <taxon>Hyphomicrobiales</taxon>
        <taxon>Nitrobacteraceae</taxon>
        <taxon>Bradyrhizobium</taxon>
    </lineage>
</organism>
<dbReference type="AlphaFoldDB" id="A0A1H4SL87"/>
<dbReference type="EMBL" id="FNTH01000001">
    <property type="protein sequence ID" value="SEC44807.1"/>
    <property type="molecule type" value="Genomic_DNA"/>
</dbReference>
<reference evidence="1 2" key="1">
    <citation type="submission" date="2016-10" db="EMBL/GenBank/DDBJ databases">
        <authorList>
            <person name="de Groot N.N."/>
        </authorList>
    </citation>
    <scope>NUCLEOTIDE SEQUENCE [LARGE SCALE GENOMIC DNA]</scope>
    <source>
        <strain evidence="1 2">MT12</strain>
    </source>
</reference>
<sequence length="70" mass="8043">MGMLMVKCPQTGHPISTGIRTDRESFRRSAVFFSRTNCPFCRIDHAWFARDAWVDEPSIRVRRCRAGSPA</sequence>
<accession>A0A1H4SL87</accession>
<proteinExistence type="predicted"/>
<dbReference type="Proteomes" id="UP000198992">
    <property type="component" value="Unassembled WGS sequence"/>
</dbReference>
<evidence type="ECO:0000313" key="2">
    <source>
        <dbReference type="Proteomes" id="UP000198992"/>
    </source>
</evidence>
<name>A0A1H4SL87_9BRAD</name>
<dbReference type="OrthoDB" id="7960669at2"/>
<evidence type="ECO:0000313" key="1">
    <source>
        <dbReference type="EMBL" id="SEC44807.1"/>
    </source>
</evidence>